<dbReference type="GO" id="GO:0019005">
    <property type="term" value="C:SCF ubiquitin ligase complex"/>
    <property type="evidence" value="ECO:0007669"/>
    <property type="project" value="TreeGrafter"/>
</dbReference>
<dbReference type="SUPFAM" id="SSF52047">
    <property type="entry name" value="RNI-like"/>
    <property type="match status" value="3"/>
</dbReference>
<reference evidence="4" key="3">
    <citation type="submission" date="2025-09" db="UniProtKB">
        <authorList>
            <consortium name="Ensembl"/>
        </authorList>
    </citation>
    <scope>IDENTIFICATION</scope>
</reference>
<dbReference type="OrthoDB" id="27842at2759"/>
<dbReference type="InterPro" id="IPR001611">
    <property type="entry name" value="Leu-rich_rpt"/>
</dbReference>
<keyword evidence="1" id="KW-0433">Leucine-rich repeat</keyword>
<evidence type="ECO:0000313" key="5">
    <source>
        <dbReference type="Proteomes" id="UP001501920"/>
    </source>
</evidence>
<evidence type="ECO:0000259" key="3">
    <source>
        <dbReference type="PROSITE" id="PS50181"/>
    </source>
</evidence>
<dbReference type="Gene3D" id="3.80.10.10">
    <property type="entry name" value="Ribonuclease Inhibitor"/>
    <property type="match status" value="3"/>
</dbReference>
<dbReference type="SUPFAM" id="SSF81383">
    <property type="entry name" value="F-box domain"/>
    <property type="match status" value="1"/>
</dbReference>
<dbReference type="Pfam" id="PF12937">
    <property type="entry name" value="F-box-like"/>
    <property type="match status" value="1"/>
</dbReference>
<dbReference type="GO" id="GO:0031146">
    <property type="term" value="P:SCF-dependent proteasomal ubiquitin-dependent protein catabolic process"/>
    <property type="evidence" value="ECO:0007669"/>
    <property type="project" value="TreeGrafter"/>
</dbReference>
<dbReference type="FunFam" id="3.80.10.10:FF:001330">
    <property type="entry name" value="Leucine-rich repeat-containing 29"/>
    <property type="match status" value="1"/>
</dbReference>
<dbReference type="GeneTree" id="ENSGT00940000160637"/>
<name>A0A3B4C6S5_PYGNA</name>
<dbReference type="InterPro" id="IPR036047">
    <property type="entry name" value="F-box-like_dom_sf"/>
</dbReference>
<protein>
    <recommendedName>
        <fullName evidence="3">F-box domain-containing protein</fullName>
    </recommendedName>
</protein>
<keyword evidence="5" id="KW-1185">Reference proteome</keyword>
<dbReference type="STRING" id="42514.ENSPNAP00000006815"/>
<dbReference type="Ensembl" id="ENSPNAT00000002897.2">
    <property type="protein sequence ID" value="ENSPNAP00000006815.1"/>
    <property type="gene ID" value="ENSPNAG00000012776.2"/>
</dbReference>
<dbReference type="Gene3D" id="1.20.1280.50">
    <property type="match status" value="1"/>
</dbReference>
<evidence type="ECO:0000313" key="4">
    <source>
        <dbReference type="Ensembl" id="ENSPNAP00000006815.1"/>
    </source>
</evidence>
<dbReference type="SMART" id="SM00367">
    <property type="entry name" value="LRR_CC"/>
    <property type="match status" value="13"/>
</dbReference>
<dbReference type="AlphaFoldDB" id="A0A3B4C6S5"/>
<reference evidence="4 5" key="1">
    <citation type="submission" date="2020-10" db="EMBL/GenBank/DDBJ databases">
        <title>Pygocentrus nattereri (red-bellied piranha) genome, fPygNat1, primary haplotype.</title>
        <authorList>
            <person name="Myers G."/>
            <person name="Meyer A."/>
            <person name="Karagic N."/>
            <person name="Pippel M."/>
            <person name="Winkler S."/>
            <person name="Tracey A."/>
            <person name="Wood J."/>
            <person name="Formenti G."/>
            <person name="Howe K."/>
            <person name="Fedrigo O."/>
            <person name="Jarvis E.D."/>
        </authorList>
    </citation>
    <scope>NUCLEOTIDE SEQUENCE [LARGE SCALE GENOMIC DNA]</scope>
</reference>
<dbReference type="CTD" id="234684"/>
<proteinExistence type="predicted"/>
<dbReference type="InterPro" id="IPR001810">
    <property type="entry name" value="F-box_dom"/>
</dbReference>
<sequence length="654" mass="72540">MKASEDFSTDMETPDLPLEIISHILSFLHASDRREASLVCRSWYEASQDHQFQKQIIFKFPASVFSLGFIRGLARRTRCGLIISHLDASSLSRQVLVEVGVQLGPRLESLALPGSSITESSLLGLLPHLTGLRKLDLNGLDSLFMSGAFLSREEHRQQIRAALKNLEDLDLSDLRYLSDLTFNRLTGCTPKLRRLALAGCHIAFEFDPYRGCAVGPGSSAILSLRNLHHLLQEQASTLRSLDLSRTSITPESLRSLAQVPCLRLEELSLRGCKELTDYSIELLCRHQSGLHSLDLSACTELTSRSMLAVATELKGLCALSLSQDWRMTDKGLADLMAMPGLSRLDLSECLHVGGAELVKGLSSPQPRAQLESLSLRNCTYIRDAAVYSLAQLLGSSLRELDLTSCVYLTDLSVRAIASYLPGLLVLRLGWCKEITDWGLLGMVEPTNGYEPSKEMEEKGPSFTRTFGNMGFFQPPSMPFQEKPRLVTDEDLGTFREQEGASLLALKGLQELDLSGCSKLTDASITQVLRFPVLQRLSLSMLPEISDESLVSIAQHCRCLTSLVLSHCSQLTDEGMARALPHLHRLQHLHLACCDSITDRSLTLIGQYCKRLRTLDISMCKDITVTKVDFVQSRLPFLEKIQYRFVGGADLILTL</sequence>
<dbReference type="Proteomes" id="UP001501920">
    <property type="component" value="Chromosome 8"/>
</dbReference>
<dbReference type="PANTHER" id="PTHR13318">
    <property type="entry name" value="PARTNER OF PAIRED, ISOFORM B-RELATED"/>
    <property type="match status" value="1"/>
</dbReference>
<reference evidence="4" key="2">
    <citation type="submission" date="2025-08" db="UniProtKB">
        <authorList>
            <consortium name="Ensembl"/>
        </authorList>
    </citation>
    <scope>IDENTIFICATION</scope>
</reference>
<dbReference type="Pfam" id="PF13516">
    <property type="entry name" value="LRR_6"/>
    <property type="match status" value="1"/>
</dbReference>
<dbReference type="GeneID" id="108443605"/>
<dbReference type="RefSeq" id="XP_017579850.1">
    <property type="nucleotide sequence ID" value="XM_017724361.2"/>
</dbReference>
<dbReference type="InterPro" id="IPR032675">
    <property type="entry name" value="LRR_dom_sf"/>
</dbReference>
<feature type="domain" description="F-box" evidence="3">
    <location>
        <begin position="10"/>
        <end position="56"/>
    </location>
</feature>
<dbReference type="OMA" id="FNMRTRV"/>
<dbReference type="SMART" id="SM00256">
    <property type="entry name" value="FBOX"/>
    <property type="match status" value="1"/>
</dbReference>
<accession>A0A3B4C6S5</accession>
<organism evidence="4 5">
    <name type="scientific">Pygocentrus nattereri</name>
    <name type="common">Red-bellied piranha</name>
    <dbReference type="NCBI Taxonomy" id="42514"/>
    <lineage>
        <taxon>Eukaryota</taxon>
        <taxon>Metazoa</taxon>
        <taxon>Chordata</taxon>
        <taxon>Craniata</taxon>
        <taxon>Vertebrata</taxon>
        <taxon>Euteleostomi</taxon>
        <taxon>Actinopterygii</taxon>
        <taxon>Neopterygii</taxon>
        <taxon>Teleostei</taxon>
        <taxon>Ostariophysi</taxon>
        <taxon>Characiformes</taxon>
        <taxon>Characoidei</taxon>
        <taxon>Pygocentrus</taxon>
    </lineage>
</organism>
<evidence type="ECO:0000256" key="1">
    <source>
        <dbReference type="ARBA" id="ARBA00022614"/>
    </source>
</evidence>
<keyword evidence="2" id="KW-0833">Ubl conjugation pathway</keyword>
<dbReference type="PROSITE" id="PS50181">
    <property type="entry name" value="FBOX"/>
    <property type="match status" value="1"/>
</dbReference>
<dbReference type="InterPro" id="IPR057207">
    <property type="entry name" value="FBXL15_LRR"/>
</dbReference>
<evidence type="ECO:0000256" key="2">
    <source>
        <dbReference type="ARBA" id="ARBA00022786"/>
    </source>
</evidence>
<dbReference type="FunFam" id="3.80.10.10:FF:000647">
    <property type="entry name" value="Leucine-rich repeat-containing 29"/>
    <property type="match status" value="1"/>
</dbReference>
<dbReference type="Pfam" id="PF25372">
    <property type="entry name" value="DUF7885"/>
    <property type="match status" value="2"/>
</dbReference>
<dbReference type="PANTHER" id="PTHR13318:SF247">
    <property type="entry name" value="GH16156P"/>
    <property type="match status" value="1"/>
</dbReference>
<dbReference type="InterPro" id="IPR006553">
    <property type="entry name" value="Leu-rich_rpt_Cys-con_subtyp"/>
</dbReference>